<reference evidence="3" key="2">
    <citation type="submission" date="1998-12" db="EMBL/GenBank/DDBJ databases">
        <authorList>
            <person name="Theologis"/>
        </authorList>
    </citation>
    <scope>NUCLEOTIDE SEQUENCE</scope>
</reference>
<proteinExistence type="predicted"/>
<evidence type="ECO:0000259" key="2">
    <source>
        <dbReference type="Pfam" id="PF02713"/>
    </source>
</evidence>
<protein>
    <submittedName>
        <fullName evidence="3">F5O8.17 protein</fullName>
    </submittedName>
</protein>
<dbReference type="TAIR" id="AT1G23610"/>
<dbReference type="AlphaFoldDB" id="Q9ZUD3"/>
<gene>
    <name evidence="3" type="primary">F5O8.17</name>
</gene>
<organism evidence="3">
    <name type="scientific">Arabidopsis thaliana</name>
    <name type="common">Mouse-ear cress</name>
    <dbReference type="NCBI Taxonomy" id="3702"/>
    <lineage>
        <taxon>Eukaryota</taxon>
        <taxon>Viridiplantae</taxon>
        <taxon>Streptophyta</taxon>
        <taxon>Embryophyta</taxon>
        <taxon>Tracheophyta</taxon>
        <taxon>Spermatophyta</taxon>
        <taxon>Magnoliopsida</taxon>
        <taxon>eudicotyledons</taxon>
        <taxon>Gunneridae</taxon>
        <taxon>Pentapetalae</taxon>
        <taxon>rosids</taxon>
        <taxon>malvids</taxon>
        <taxon>Brassicales</taxon>
        <taxon>Brassicaceae</taxon>
        <taxon>Camelineae</taxon>
        <taxon>Arabidopsis</taxon>
    </lineage>
</organism>
<dbReference type="PANTHER" id="PTHR31385">
    <property type="entry name" value="PUTATIVE (DUF220)-RELATED"/>
    <property type="match status" value="1"/>
</dbReference>
<dbReference type="Pfam" id="PF02713">
    <property type="entry name" value="DUF220"/>
    <property type="match status" value="1"/>
</dbReference>
<reference evidence="3" key="1">
    <citation type="submission" date="1998-12" db="EMBL/GenBank/DDBJ databases">
        <title>Arabidopsis thaliana chromosome 1 BAC F5O8 sequence.</title>
        <authorList>
            <person name="Vysotskaia V.S."/>
            <person name="Schwartz J.R."/>
            <person name="Yu G."/>
            <person name="Toriumi M."/>
            <person name="Liu S."/>
            <person name="Lenz C."/>
            <person name="Li J."/>
            <person name="Kremenetskaia I."/>
            <person name="Luros J."/>
            <person name="Altafi H."/>
            <person name="Gonzalez A."/>
            <person name="Araujo R."/>
            <person name="Buehler E."/>
            <person name="Conn L."/>
            <person name="Conway A.B."/>
            <person name="Dunn P."/>
            <person name="Hansen N."/>
            <person name="Huizar L."/>
            <person name="Kim C."/>
            <person name="Palm C.J."/>
            <person name="Rowley D."/>
            <person name="Shinn P."/>
            <person name="Walker M."/>
            <person name="Davis R.W."/>
            <person name="Ecker J.R."/>
            <person name="Federspiel N.A."/>
            <person name="Theologis A."/>
        </authorList>
    </citation>
    <scope>NUCLEOTIDE SEQUENCE</scope>
</reference>
<dbReference type="PIR" id="A86370">
    <property type="entry name" value="A86370"/>
</dbReference>
<feature type="region of interest" description="Disordered" evidence="1">
    <location>
        <begin position="42"/>
        <end position="71"/>
    </location>
</feature>
<feature type="compositionally biased region" description="Basic and acidic residues" evidence="1">
    <location>
        <begin position="59"/>
        <end position="71"/>
    </location>
</feature>
<accession>Q9ZUD3</accession>
<sequence>MELCTSLLHGKLSFVCGLNISKRIMSVFPGFGGWINQNIQQRPEAESGRSENVKSSPVSEKDTNLKPWYDEPGKTTAMEPGDFMKEKMKFMKVFEGSWKVEPLYVDQERFCRSRSVNSQEEYKKCSGGRGRIASMPSTLLNLPPVSWIIRGITIKITKMLLEDLRKYVIMIHKSDVTT</sequence>
<dbReference type="PANTHER" id="PTHR31385:SF2">
    <property type="entry name" value="DUF220 DOMAIN-CONTAINING PROTEIN-RELATED"/>
    <property type="match status" value="1"/>
</dbReference>
<dbReference type="ExpressionAtlas" id="Q9ZUD3">
    <property type="expression patterns" value="baseline and differential"/>
</dbReference>
<name>Q9ZUD3_ARATH</name>
<reference key="3">
    <citation type="journal article" date="2000" name="Nature">
        <title>Sequence and analysis of chromosome 1 of the plant Arabidopsis thaliana.</title>
        <authorList>
            <person name="Theologis A."/>
            <person name="Ecker J.R."/>
            <person name="Palm C.J."/>
            <person name="Federspiel N.A."/>
            <person name="Kaul S."/>
            <person name="White O."/>
            <person name="Alonso J."/>
            <person name="Altafi H."/>
            <person name="Araujo R."/>
            <person name="Bowman C.L."/>
            <person name="Brooks S.Y."/>
            <person name="Buehler E."/>
            <person name="Chan A."/>
            <person name="Chao Q."/>
            <person name="Chen H."/>
            <person name="Cheuk R.F."/>
            <person name="Chin C.W."/>
            <person name="Chung M.K."/>
            <person name="Conn L."/>
            <person name="Conway A.B."/>
            <person name="Conway A.R."/>
            <person name="Creasy T.H."/>
            <person name="Dewar K."/>
            <person name="Dunn P."/>
            <person name="Etgu P."/>
            <person name="Feldblyum T.V."/>
            <person name="Feng J."/>
            <person name="Fong B."/>
            <person name="Fujii C.Y."/>
            <person name="Gill J.E."/>
            <person name="Goldsmith A.D."/>
            <person name="Haas B."/>
            <person name="Hansen N.F."/>
            <person name="Hughes B."/>
            <person name="Huizar L."/>
            <person name="Hunter J.L."/>
            <person name="Jenkins J."/>
            <person name="Johnson-Hopson C."/>
            <person name="Khan S."/>
            <person name="Khaykin E."/>
            <person name="Kim C.J."/>
            <person name="Koo H.L."/>
            <person name="Kremenetskaia I."/>
            <person name="Kurtz D.B."/>
            <person name="Kwan A."/>
            <person name="Lam B."/>
            <person name="Langin-Hooper S."/>
            <person name="Lee A."/>
            <person name="Lee J.M."/>
            <person name="Lenz C.A."/>
            <person name="Li J.H."/>
            <person name="Li Y."/>
            <person name="Lin X."/>
            <person name="Liu S.X."/>
            <person name="Liu Z.A."/>
            <person name="Luros J.S."/>
            <person name="Maiti R."/>
            <person name="Marziali A."/>
            <person name="Militscher J."/>
            <person name="Miranda M."/>
            <person name="Nguyen M."/>
            <person name="Nierman W.C."/>
            <person name="Osborne B.I."/>
            <person name="Pai G."/>
            <person name="Peterson J."/>
            <person name="Pham P.K."/>
            <person name="Rizzo M."/>
            <person name="Rooney T."/>
            <person name="Rowley D."/>
            <person name="Sakano H."/>
            <person name="Salzberg S.L."/>
            <person name="Schwartz J.R."/>
            <person name="Shinn P."/>
            <person name="Southwick A.M."/>
            <person name="Sun H."/>
            <person name="Tallon L.J."/>
            <person name="Tambunga G."/>
            <person name="Toriumi M.J."/>
            <person name="Town C.D."/>
            <person name="Utterback T."/>
            <person name="Van Aken S."/>
            <person name="Vaysberg M."/>
            <person name="Vysotskaia V.S."/>
            <person name="Walker M."/>
            <person name="Wu D."/>
            <person name="Yu G."/>
            <person name="Fraser C.M."/>
            <person name="Venter J.C."/>
            <person name="Davis R.W."/>
        </authorList>
    </citation>
    <scope>NUCLEOTIDE SEQUENCE [LARGE SCALE GENOMIC DNA]</scope>
    <source>
        <strain>cv. Columbia</strain>
    </source>
</reference>
<evidence type="ECO:0000313" key="3">
    <source>
        <dbReference type="EMBL" id="AAC98017.1"/>
    </source>
</evidence>
<dbReference type="InterPro" id="IPR003863">
    <property type="entry name" value="DUF220"/>
</dbReference>
<dbReference type="EMBL" id="AC005990">
    <property type="protein sequence ID" value="AAC98017.1"/>
    <property type="molecule type" value="Genomic_DNA"/>
</dbReference>
<feature type="compositionally biased region" description="Basic and acidic residues" evidence="1">
    <location>
        <begin position="43"/>
        <end position="52"/>
    </location>
</feature>
<evidence type="ECO:0000256" key="1">
    <source>
        <dbReference type="SAM" id="MobiDB-lite"/>
    </source>
</evidence>
<feature type="domain" description="DUF220" evidence="2">
    <location>
        <begin position="82"/>
        <end position="134"/>
    </location>
</feature>